<feature type="region of interest" description="Disordered" evidence="3">
    <location>
        <begin position="831"/>
        <end position="852"/>
    </location>
</feature>
<evidence type="ECO:0000256" key="1">
    <source>
        <dbReference type="ARBA" id="ARBA00022723"/>
    </source>
</evidence>
<evidence type="ECO:0000259" key="4">
    <source>
        <dbReference type="PROSITE" id="PS50048"/>
    </source>
</evidence>
<sequence>MVARPASASLGPIAPTSSSSSAAVVPPHQHPPPHSPLSDSEERAPKKQKRVTKACDQCRRRRVKCEAFPNAPSIDSPCVICTEQGSAHECSFTRPTRKRGPQAGLTKNLAERITGLERFVGYLLAVEGEEMLMAKYRAFFDQSDSSTDAAAQMAAWNRSQLSHLLENLVISPNTSSGPAIVKQEQQRLDSELGVHDVVMDGSSPANSRPSAPSLQDLSPAASASTPGTATRVGSFDPCSRSAASLDASDTFSNTFNNQANVPDSGSAVADSSESALQTLAHAAIPDYFFSDPFQGGSGGLKGTGTEGDGSMASLSSNVVLSLPDEAIRNQMLDVYFHQIVHPTLPILDKAQFFSWSAYLPPTDAATSIAAQALPAELYLSVFAVVAPYLHSDSTHSSETFATAARFYLYSSMKDPSVETVQACTLLAIADWGLNEMSRAWILSSLSIALSITLGMHLRQQHDSRTPTPSRLRTFHAAIIVHTVLSLRLSRPPIINCEDYDVPLPPSEGSENFELWSLRHNANHLRGEYALEPIATIARRPGAVRSSTLLLFSKTASLCTLGLAVLRWSLRPAAGGDHGEVDRQNLIKALVAWERGLPPELMIGEPSTRGTDRVKERSRSIIEMHMTLHSLYARLSPSQEAVAEEGRAFSYDPAPESISMLLQLTTTSRDLFTYLRTMPSVEMALDVLVKAGLGEDPSVSGAYEELGRVHRLVRRQGVVSRLSAPNMATPLSTEGGYDSPINAFVQMHPTSQVNRPPHPLTSSLHGTTQPAKDSSHASLVNAEALSVPTEPFQAFLSYSDVLGPSATASTVLDFGSWDQSDLLVSLGLVSDPTAGSQAWQPPPSSDMSGSHNGQHLPVLDESKPNSLRPMATTGATEFPHSGLNDGEVGHGNSHTSIGHTTPLRGEGNNAAFMFENFGQGTDLLARWLDRGSWATGSSGEPIQGLSTGDSEQDLPSNTGMMLDPSSGEGMMM</sequence>
<dbReference type="PANTHER" id="PTHR46910">
    <property type="entry name" value="TRANSCRIPTION FACTOR PDR1"/>
    <property type="match status" value="1"/>
</dbReference>
<gene>
    <name evidence="5" type="primary">BQ5605_C003g02307</name>
    <name evidence="5" type="ORF">BQ5605_C003G02307</name>
</gene>
<feature type="compositionally biased region" description="Low complexity" evidence="3">
    <location>
        <begin position="17"/>
        <end position="27"/>
    </location>
</feature>
<feature type="region of interest" description="Disordered" evidence="3">
    <location>
        <begin position="934"/>
        <end position="971"/>
    </location>
</feature>
<feature type="region of interest" description="Disordered" evidence="3">
    <location>
        <begin position="1"/>
        <end position="53"/>
    </location>
</feature>
<dbReference type="GO" id="GO:0003677">
    <property type="term" value="F:DNA binding"/>
    <property type="evidence" value="ECO:0007669"/>
    <property type="project" value="InterPro"/>
</dbReference>
<feature type="compositionally biased region" description="Polar residues" evidence="3">
    <location>
        <begin position="934"/>
        <end position="958"/>
    </location>
</feature>
<dbReference type="InterPro" id="IPR050987">
    <property type="entry name" value="AtrR-like"/>
</dbReference>
<evidence type="ECO:0000256" key="2">
    <source>
        <dbReference type="ARBA" id="ARBA00023242"/>
    </source>
</evidence>
<feature type="compositionally biased region" description="Polar residues" evidence="3">
    <location>
        <begin position="832"/>
        <end position="852"/>
    </location>
</feature>
<keyword evidence="2" id="KW-0539">Nucleus</keyword>
<dbReference type="PROSITE" id="PS50048">
    <property type="entry name" value="ZN2_CY6_FUNGAL_2"/>
    <property type="match status" value="1"/>
</dbReference>
<dbReference type="SMART" id="SM00066">
    <property type="entry name" value="GAL4"/>
    <property type="match status" value="1"/>
</dbReference>
<dbReference type="STRING" id="796604.A0A2X0MNF8"/>
<dbReference type="InterPro" id="IPR036864">
    <property type="entry name" value="Zn2-C6_fun-type_DNA-bd_sf"/>
</dbReference>
<dbReference type="InterPro" id="IPR001138">
    <property type="entry name" value="Zn2Cys6_DnaBD"/>
</dbReference>
<accession>A0A2X0MNF8</accession>
<reference evidence="5 6" key="1">
    <citation type="submission" date="2016-11" db="EMBL/GenBank/DDBJ databases">
        <authorList>
            <person name="Jaros S."/>
            <person name="Januszkiewicz K."/>
            <person name="Wedrychowicz H."/>
        </authorList>
    </citation>
    <scope>NUCLEOTIDE SEQUENCE [LARGE SCALE GENOMIC DNA]</scope>
</reference>
<proteinExistence type="predicted"/>
<feature type="region of interest" description="Disordered" evidence="3">
    <location>
        <begin position="750"/>
        <end position="772"/>
    </location>
</feature>
<dbReference type="SMART" id="SM00906">
    <property type="entry name" value="Fungal_trans"/>
    <property type="match status" value="1"/>
</dbReference>
<dbReference type="InterPro" id="IPR007219">
    <property type="entry name" value="XnlR_reg_dom"/>
</dbReference>
<dbReference type="PANTHER" id="PTHR46910:SF1">
    <property type="entry name" value="MISCELLANEOUS ZN(II)2CYS6 TRANSCRIPTION FACTOR (EUROFUNG)-RELATED"/>
    <property type="match status" value="1"/>
</dbReference>
<dbReference type="Pfam" id="PF04082">
    <property type="entry name" value="Fungal_trans"/>
    <property type="match status" value="1"/>
</dbReference>
<dbReference type="GO" id="GO:0000981">
    <property type="term" value="F:DNA-binding transcription factor activity, RNA polymerase II-specific"/>
    <property type="evidence" value="ECO:0007669"/>
    <property type="project" value="InterPro"/>
</dbReference>
<feature type="region of interest" description="Disordered" evidence="3">
    <location>
        <begin position="197"/>
        <end position="235"/>
    </location>
</feature>
<keyword evidence="1" id="KW-0479">Metal-binding</keyword>
<evidence type="ECO:0000313" key="5">
    <source>
        <dbReference type="EMBL" id="SGY39996.1"/>
    </source>
</evidence>
<protein>
    <submittedName>
        <fullName evidence="5">BQ5605_C003g02307 protein</fullName>
    </submittedName>
</protein>
<keyword evidence="6" id="KW-1185">Reference proteome</keyword>
<organism evidence="5 6">
    <name type="scientific">Microbotryum silenes-dioicae</name>
    <dbReference type="NCBI Taxonomy" id="796604"/>
    <lineage>
        <taxon>Eukaryota</taxon>
        <taxon>Fungi</taxon>
        <taxon>Dikarya</taxon>
        <taxon>Basidiomycota</taxon>
        <taxon>Pucciniomycotina</taxon>
        <taxon>Microbotryomycetes</taxon>
        <taxon>Microbotryales</taxon>
        <taxon>Microbotryaceae</taxon>
        <taxon>Microbotryum</taxon>
    </lineage>
</organism>
<dbReference type="Proteomes" id="UP000249464">
    <property type="component" value="Unassembled WGS sequence"/>
</dbReference>
<evidence type="ECO:0000313" key="6">
    <source>
        <dbReference type="Proteomes" id="UP000249464"/>
    </source>
</evidence>
<dbReference type="Gene3D" id="4.10.240.10">
    <property type="entry name" value="Zn(2)-C6 fungal-type DNA-binding domain"/>
    <property type="match status" value="1"/>
</dbReference>
<dbReference type="AlphaFoldDB" id="A0A2X0MNF8"/>
<dbReference type="EMBL" id="FQNC01000042">
    <property type="protein sequence ID" value="SGY39996.1"/>
    <property type="molecule type" value="Genomic_DNA"/>
</dbReference>
<dbReference type="CDD" id="cd12148">
    <property type="entry name" value="fungal_TF_MHR"/>
    <property type="match status" value="1"/>
</dbReference>
<dbReference type="GO" id="GO:0006351">
    <property type="term" value="P:DNA-templated transcription"/>
    <property type="evidence" value="ECO:0007669"/>
    <property type="project" value="InterPro"/>
</dbReference>
<dbReference type="SUPFAM" id="SSF57701">
    <property type="entry name" value="Zn2/Cys6 DNA-binding domain"/>
    <property type="match status" value="1"/>
</dbReference>
<feature type="compositionally biased region" description="Low complexity" evidence="3">
    <location>
        <begin position="202"/>
        <end position="230"/>
    </location>
</feature>
<dbReference type="CDD" id="cd00067">
    <property type="entry name" value="GAL4"/>
    <property type="match status" value="1"/>
</dbReference>
<name>A0A2X0MNF8_9BASI</name>
<feature type="domain" description="Zn(2)-C6 fungal-type" evidence="4">
    <location>
        <begin position="54"/>
        <end position="92"/>
    </location>
</feature>
<dbReference type="Pfam" id="PF00172">
    <property type="entry name" value="Zn_clus"/>
    <property type="match status" value="1"/>
</dbReference>
<dbReference type="GO" id="GO:0008270">
    <property type="term" value="F:zinc ion binding"/>
    <property type="evidence" value="ECO:0007669"/>
    <property type="project" value="InterPro"/>
</dbReference>
<dbReference type="PROSITE" id="PS00463">
    <property type="entry name" value="ZN2_CY6_FUNGAL_1"/>
    <property type="match status" value="1"/>
</dbReference>
<evidence type="ECO:0000256" key="3">
    <source>
        <dbReference type="SAM" id="MobiDB-lite"/>
    </source>
</evidence>